<protein>
    <submittedName>
        <fullName evidence="2">NAD/NADP octopine/nopaline dehydrogenase, alpha-helical domain protein</fullName>
    </submittedName>
</protein>
<dbReference type="GO" id="GO:0016491">
    <property type="term" value="F:oxidoreductase activity"/>
    <property type="evidence" value="ECO:0007669"/>
    <property type="project" value="InterPro"/>
</dbReference>
<dbReference type="RefSeq" id="WP_006443295.1">
    <property type="nucleotide sequence ID" value="NZ_CP036524.1"/>
</dbReference>
<gene>
    <name evidence="2" type="ORF">CLOHYLEM_05947</name>
</gene>
<comment type="caution">
    <text evidence="2">The sequence shown here is derived from an EMBL/GenBank/DDBJ whole genome shotgun (WGS) entry which is preliminary data.</text>
</comment>
<dbReference type="STRING" id="553973.CLOHYLEM_05947"/>
<dbReference type="OrthoDB" id="1073746at2"/>
<dbReference type="Gene3D" id="1.10.1040.10">
    <property type="entry name" value="N-(1-d-carboxylethyl)-l-norvaline Dehydrogenase, domain 2"/>
    <property type="match status" value="1"/>
</dbReference>
<dbReference type="PANTHER" id="PTHR38015">
    <property type="entry name" value="BLR6086 PROTEIN"/>
    <property type="match status" value="1"/>
</dbReference>
<dbReference type="InterPro" id="IPR051729">
    <property type="entry name" value="Opine/Lysopine_DH"/>
</dbReference>
<evidence type="ECO:0000259" key="1">
    <source>
        <dbReference type="Pfam" id="PF02317"/>
    </source>
</evidence>
<dbReference type="SUPFAM" id="SSF48179">
    <property type="entry name" value="6-phosphogluconate dehydrogenase C-terminal domain-like"/>
    <property type="match status" value="1"/>
</dbReference>
<dbReference type="SUPFAM" id="SSF51735">
    <property type="entry name" value="NAD(P)-binding Rossmann-fold domains"/>
    <property type="match status" value="1"/>
</dbReference>
<reference evidence="2" key="2">
    <citation type="submission" date="2013-06" db="EMBL/GenBank/DDBJ databases">
        <title>Draft genome sequence of Clostridium hylemonae (DSM 15053).</title>
        <authorList>
            <person name="Sudarsanam P."/>
            <person name="Ley R."/>
            <person name="Guruge J."/>
            <person name="Turnbaugh P.J."/>
            <person name="Mahowald M."/>
            <person name="Liep D."/>
            <person name="Gordon J."/>
        </authorList>
    </citation>
    <scope>NUCLEOTIDE SEQUENCE</scope>
    <source>
        <strain evidence="2">DSM 15053</strain>
    </source>
</reference>
<evidence type="ECO:0000313" key="3">
    <source>
        <dbReference type="Proteomes" id="UP000004893"/>
    </source>
</evidence>
<keyword evidence="3" id="KW-1185">Reference proteome</keyword>
<dbReference type="InterPro" id="IPR013328">
    <property type="entry name" value="6PGD_dom2"/>
</dbReference>
<accession>C0C1C8</accession>
<dbReference type="InterPro" id="IPR036291">
    <property type="entry name" value="NAD(P)-bd_dom_sf"/>
</dbReference>
<evidence type="ECO:0000313" key="2">
    <source>
        <dbReference type="EMBL" id="EEG73942.1"/>
    </source>
</evidence>
<dbReference type="Gene3D" id="3.40.50.720">
    <property type="entry name" value="NAD(P)-binding Rossmann-like Domain"/>
    <property type="match status" value="1"/>
</dbReference>
<name>C0C1C8_9FIRM</name>
<proteinExistence type="predicted"/>
<dbReference type="eggNOG" id="COG1893">
    <property type="taxonomic scope" value="Bacteria"/>
</dbReference>
<feature type="domain" description="Opine dehydrogenase" evidence="1">
    <location>
        <begin position="184"/>
        <end position="329"/>
    </location>
</feature>
<dbReference type="Proteomes" id="UP000004893">
    <property type="component" value="Unassembled WGS sequence"/>
</dbReference>
<organism evidence="2 3">
    <name type="scientific">[Clostridium] hylemonae DSM 15053</name>
    <dbReference type="NCBI Taxonomy" id="553973"/>
    <lineage>
        <taxon>Bacteria</taxon>
        <taxon>Bacillati</taxon>
        <taxon>Bacillota</taxon>
        <taxon>Clostridia</taxon>
        <taxon>Lachnospirales</taxon>
        <taxon>Lachnospiraceae</taxon>
    </lineage>
</organism>
<dbReference type="InterPro" id="IPR008927">
    <property type="entry name" value="6-PGluconate_DH-like_C_sf"/>
</dbReference>
<dbReference type="HOGENOM" id="CLU_056511_2_0_9"/>
<dbReference type="InterPro" id="IPR003421">
    <property type="entry name" value="Opine_DH"/>
</dbReference>
<reference evidence="2" key="1">
    <citation type="submission" date="2009-02" db="EMBL/GenBank/DDBJ databases">
        <authorList>
            <person name="Fulton L."/>
            <person name="Clifton S."/>
            <person name="Fulton B."/>
            <person name="Xu J."/>
            <person name="Minx P."/>
            <person name="Pepin K.H."/>
            <person name="Johnson M."/>
            <person name="Bhonagiri V."/>
            <person name="Nash W.E."/>
            <person name="Mardis E.R."/>
            <person name="Wilson R.K."/>
        </authorList>
    </citation>
    <scope>NUCLEOTIDE SEQUENCE [LARGE SCALE GENOMIC DNA]</scope>
    <source>
        <strain evidence="2">DSM 15053</strain>
    </source>
</reference>
<dbReference type="EMBL" id="ABYI02000022">
    <property type="protein sequence ID" value="EEG73942.1"/>
    <property type="molecule type" value="Genomic_DNA"/>
</dbReference>
<dbReference type="AlphaFoldDB" id="C0C1C8"/>
<sequence length="358" mass="38936">MKVTVFGSGNGGCTLAADWALAGHEVRLFDFKQFSANIDAVNEAGGIAVSGCVKGFAKLSYCGCDIDRALDGCDILYVVGPAYSTESFGKACRGKLPYGQKVIIVPGSCGGALIFKKALGLNYDDESVIAGETHTLPYACRVMDPGVIQVYHKLTGWVYIAALPSKYTDELYRIFNQVNPCVPAKNVLQTTLTNGNPAIHPAGTLMMAAWIEATGGDFYFYENGIQPSVGRLIRSIDTERLSIAKAMGFDLYPGPVLTKKQGYLIEDDYENCYRSAPGFKGVKAPQKLDTRYFHEDVGFGLVLFEELGRKFGVEVSNISSVITIASTIMQRDYRAERARTLDKLGLGDLSCQELLNCL</sequence>
<dbReference type="Pfam" id="PF02317">
    <property type="entry name" value="Octopine_DH"/>
    <property type="match status" value="1"/>
</dbReference>
<dbReference type="PANTHER" id="PTHR38015:SF1">
    <property type="entry name" value="OPINE DEHYDROGENASE DOMAIN-CONTAINING PROTEIN"/>
    <property type="match status" value="1"/>
</dbReference>